<dbReference type="AlphaFoldDB" id="A0A2P6VFX3"/>
<reference evidence="1 2" key="1">
    <citation type="journal article" date="2018" name="Plant J.">
        <title>Genome sequences of Chlorella sorokiniana UTEX 1602 and Micractinium conductrix SAG 241.80: implications to maltose excretion by a green alga.</title>
        <authorList>
            <person name="Arriola M.B."/>
            <person name="Velmurugan N."/>
            <person name="Zhang Y."/>
            <person name="Plunkett M.H."/>
            <person name="Hondzo H."/>
            <person name="Barney B.M."/>
        </authorList>
    </citation>
    <scope>NUCLEOTIDE SEQUENCE [LARGE SCALE GENOMIC DNA]</scope>
    <source>
        <strain evidence="1 2">SAG 241.80</strain>
    </source>
</reference>
<organism evidence="1 2">
    <name type="scientific">Micractinium conductrix</name>
    <dbReference type="NCBI Taxonomy" id="554055"/>
    <lineage>
        <taxon>Eukaryota</taxon>
        <taxon>Viridiplantae</taxon>
        <taxon>Chlorophyta</taxon>
        <taxon>core chlorophytes</taxon>
        <taxon>Trebouxiophyceae</taxon>
        <taxon>Chlorellales</taxon>
        <taxon>Chlorellaceae</taxon>
        <taxon>Chlorella clade</taxon>
        <taxon>Micractinium</taxon>
    </lineage>
</organism>
<evidence type="ECO:0000313" key="1">
    <source>
        <dbReference type="EMBL" id="PSC72996.1"/>
    </source>
</evidence>
<gene>
    <name evidence="1" type="ORF">C2E20_3627</name>
</gene>
<comment type="caution">
    <text evidence="1">The sequence shown here is derived from an EMBL/GenBank/DDBJ whole genome shotgun (WGS) entry which is preliminary data.</text>
</comment>
<keyword evidence="2" id="KW-1185">Reference proteome</keyword>
<evidence type="ECO:0000313" key="2">
    <source>
        <dbReference type="Proteomes" id="UP000239649"/>
    </source>
</evidence>
<sequence>MVGLRSNDVTRVVKSLTFLHGKLKDASPAHQSIRRLRIQSATLVVGLEFALEATEIDSTAAIKAGFAFFGEVALPLSLLTPVQVCQLAPLVLQSGLQSIGADANKELEAAIRASLQGIVATGGEGLWAKRGTLEALTAALRGSARQKGAVRFILQQCMRPLGPAYQPAAAYATLSRHMVTWLQDNYNQLKSAPSDSQDPDDSQDHERFFRSLVPGAAAEDVEHFSACFTRYQEVMGSMVGKGETVARLQRYFGGGEREEPVIAEDAVGAKEGGQRLVDRRKEINARGTEARLASFKAEAKQALTEMNAVGNEVRALTGKIKQISPDAAVRNLMSYQAAVTFVQAVGNRQAAPVAEGMVVMYDGLKSKMCRVLVQDMRAQADALSGLLDLGGASAGVLVAKASRLLFTTLDAVDVMGTHLPALANGMSVAALGADAKLDVVARCIYKHERLFSRLFRAVEIAELLLPVLAGDAAAVATRDTNVVAYGPGLLEAVGRLRKERRPEHAEALRSVDAMLAAAPHSANQAQALLDGLKTASLEVRVPVVRALLPRRFGRSMKKLKKYGVAVVPAAILEEWVRVVLQTHGDEQLDGLRHFLESVAMAMRRVRAESPLAHEVTKVLLELRAGAGQGAQAGRAIVDPLHRCFDVITQWARDETTAANHAQQQANQAQLLAAVAAAKAGSMAEQAPVEAVTAQLDGMSLSERLARVQAKFEEAATFMDDEELGAAAEADADAAAVQPLDLAALAAAGSTTAGAKKVGIMCQAAMAGEGKEAEQAQVQLAATAASLLSPEASVFHPPTHPNPTPNWPN</sequence>
<name>A0A2P6VFX3_9CHLO</name>
<dbReference type="Proteomes" id="UP000239649">
    <property type="component" value="Unassembled WGS sequence"/>
</dbReference>
<proteinExistence type="predicted"/>
<accession>A0A2P6VFX3</accession>
<dbReference type="EMBL" id="LHPF02000008">
    <property type="protein sequence ID" value="PSC72996.1"/>
    <property type="molecule type" value="Genomic_DNA"/>
</dbReference>
<protein>
    <submittedName>
        <fullName evidence="1">Uncharacterized protein</fullName>
    </submittedName>
</protein>